<dbReference type="Proteomes" id="UP000297609">
    <property type="component" value="Unassembled WGS sequence"/>
</dbReference>
<evidence type="ECO:0000313" key="1">
    <source>
        <dbReference type="EMBL" id="TGL51753.1"/>
    </source>
</evidence>
<gene>
    <name evidence="1" type="ORF">EHQ59_11545</name>
</gene>
<protein>
    <submittedName>
        <fullName evidence="1">Uncharacterized protein</fullName>
    </submittedName>
</protein>
<accession>A0A4R9JS80</accession>
<reference evidence="1" key="1">
    <citation type="journal article" date="2019" name="PLoS Negl. Trop. Dis.">
        <title>Revisiting the worldwide diversity of Leptospira species in the environment.</title>
        <authorList>
            <person name="Vincent A.T."/>
            <person name="Schiettekatte O."/>
            <person name="Bourhy P."/>
            <person name="Veyrier F.J."/>
            <person name="Picardeau M."/>
        </authorList>
    </citation>
    <scope>NUCLEOTIDE SEQUENCE [LARGE SCALE GENOMIC DNA]</scope>
    <source>
        <strain evidence="1">201702454</strain>
    </source>
</reference>
<dbReference type="AlphaFoldDB" id="A0A4R9JS80"/>
<comment type="caution">
    <text evidence="1">The sequence shown here is derived from an EMBL/GenBank/DDBJ whole genome shotgun (WGS) entry which is preliminary data.</text>
</comment>
<keyword evidence="2" id="KW-1185">Reference proteome</keyword>
<name>A0A4R9JS80_9LEPT</name>
<dbReference type="OrthoDB" id="337813at2"/>
<sequence length="62" mass="7259">MLEFDSRQYPSNPLPKKKNWVVSTKVKSPAIHRKETIYSNLLDFRQKSRQFLDKLSVPSPAL</sequence>
<organism evidence="1 2">
    <name type="scientific">Leptospira kemamanensis</name>
    <dbReference type="NCBI Taxonomy" id="2484942"/>
    <lineage>
        <taxon>Bacteria</taxon>
        <taxon>Pseudomonadati</taxon>
        <taxon>Spirochaetota</taxon>
        <taxon>Spirochaetia</taxon>
        <taxon>Leptospirales</taxon>
        <taxon>Leptospiraceae</taxon>
        <taxon>Leptospira</taxon>
    </lineage>
</organism>
<dbReference type="EMBL" id="RQGG01000032">
    <property type="protein sequence ID" value="TGL51753.1"/>
    <property type="molecule type" value="Genomic_DNA"/>
</dbReference>
<proteinExistence type="predicted"/>
<evidence type="ECO:0000313" key="2">
    <source>
        <dbReference type="Proteomes" id="UP000297609"/>
    </source>
</evidence>